<dbReference type="InterPro" id="IPR018931">
    <property type="entry name" value="DUF2520"/>
</dbReference>
<evidence type="ECO:0000313" key="4">
    <source>
        <dbReference type="EMBL" id="GAA0216918.1"/>
    </source>
</evidence>
<dbReference type="SUPFAM" id="SSF51735">
    <property type="entry name" value="NAD(P)-binding Rossmann-fold domains"/>
    <property type="match status" value="1"/>
</dbReference>
<feature type="domain" description="DUF2520" evidence="3">
    <location>
        <begin position="157"/>
        <end position="284"/>
    </location>
</feature>
<protein>
    <recommendedName>
        <fullName evidence="6">DUF2520 domain-containing protein</fullName>
    </recommendedName>
</protein>
<dbReference type="SUPFAM" id="SSF48179">
    <property type="entry name" value="6-phosphogluconate dehydrogenase C-terminal domain-like"/>
    <property type="match status" value="1"/>
</dbReference>
<dbReference type="Gene3D" id="3.40.50.720">
    <property type="entry name" value="NAD(P)-binding Rossmann-like Domain"/>
    <property type="match status" value="1"/>
</dbReference>
<dbReference type="InterPro" id="IPR019665">
    <property type="entry name" value="OxRdtase/DH_put_Rossmann_dom"/>
</dbReference>
<dbReference type="InterPro" id="IPR036291">
    <property type="entry name" value="NAD(P)-bd_dom_sf"/>
</dbReference>
<dbReference type="EMBL" id="BAAAFN010000004">
    <property type="protein sequence ID" value="GAA0216918.1"/>
    <property type="molecule type" value="Genomic_DNA"/>
</dbReference>
<gene>
    <name evidence="4" type="ORF">GCM10009125_02340</name>
</gene>
<feature type="region of interest" description="Disordered" evidence="1">
    <location>
        <begin position="1"/>
        <end position="22"/>
    </location>
</feature>
<dbReference type="InterPro" id="IPR037108">
    <property type="entry name" value="TM1727-like_C_sf"/>
</dbReference>
<dbReference type="Proteomes" id="UP001501176">
    <property type="component" value="Unassembled WGS sequence"/>
</dbReference>
<dbReference type="PANTHER" id="PTHR40459:SF1">
    <property type="entry name" value="CONSERVED HYPOTHETICAL ALANINE AND LEUCINE RICH PROTEIN"/>
    <property type="match status" value="1"/>
</dbReference>
<dbReference type="InterPro" id="IPR008927">
    <property type="entry name" value="6-PGluconate_DH-like_C_sf"/>
</dbReference>
<proteinExistence type="predicted"/>
<reference evidence="5" key="1">
    <citation type="journal article" date="2019" name="Int. J. Syst. Evol. Microbiol.">
        <title>The Global Catalogue of Microorganisms (GCM) 10K type strain sequencing project: providing services to taxonomists for standard genome sequencing and annotation.</title>
        <authorList>
            <consortium name="The Broad Institute Genomics Platform"/>
            <consortium name="The Broad Institute Genome Sequencing Center for Infectious Disease"/>
            <person name="Wu L."/>
            <person name="Ma J."/>
        </authorList>
    </citation>
    <scope>NUCLEOTIDE SEQUENCE [LARGE SCALE GENOMIC DNA]</scope>
    <source>
        <strain evidence="5">JCM 16240</strain>
    </source>
</reference>
<name>A0ABP3CW83_9BURK</name>
<accession>A0ABP3CW83</accession>
<dbReference type="Pfam" id="PF10728">
    <property type="entry name" value="DUF2520"/>
    <property type="match status" value="1"/>
</dbReference>
<keyword evidence="5" id="KW-1185">Reference proteome</keyword>
<evidence type="ECO:0000256" key="1">
    <source>
        <dbReference type="SAM" id="MobiDB-lite"/>
    </source>
</evidence>
<sequence>MNEASESGQSVQGMQPAAWAPPEPGGLRAGFIGAGRLARALSLALQAAGVPVVRAASRSDASARALAASLPDCRADDADAVARDCDLVFLTSPDALIAGIARSVSWRADQAVVHCSGATPVAALQPAAEAGALIGGFHPMQAFGADPGAALASLPGCTVAIEAEPPLDALLHDLALRLGCVGLSLPPGARVRYHASGGYASQHVHALLAEAVRLWQSWGATERQALDALLPLLRGTVESLARSGVAAGMPGPVSRGDAGTVRLHRQALQAVDPEMRDLYDRLCRRGVALARQAGRLDAAGAAGVEQVLDAPPDP</sequence>
<dbReference type="PANTHER" id="PTHR40459">
    <property type="entry name" value="CONSERVED HYPOTHETICAL ALANINE AND LEUCINE RICH PROTEIN"/>
    <property type="match status" value="1"/>
</dbReference>
<organism evidence="4 5">
    <name type="scientific">Castellaniella daejeonensis</name>
    <dbReference type="NCBI Taxonomy" id="659013"/>
    <lineage>
        <taxon>Bacteria</taxon>
        <taxon>Pseudomonadati</taxon>
        <taxon>Pseudomonadota</taxon>
        <taxon>Betaproteobacteria</taxon>
        <taxon>Burkholderiales</taxon>
        <taxon>Alcaligenaceae</taxon>
        <taxon>Castellaniella</taxon>
    </lineage>
</organism>
<evidence type="ECO:0000259" key="2">
    <source>
        <dbReference type="Pfam" id="PF10727"/>
    </source>
</evidence>
<dbReference type="Pfam" id="PF10727">
    <property type="entry name" value="Rossmann-like"/>
    <property type="match status" value="1"/>
</dbReference>
<dbReference type="Gene3D" id="1.10.1040.20">
    <property type="entry name" value="ProC-like, C-terminal domain"/>
    <property type="match status" value="1"/>
</dbReference>
<evidence type="ECO:0000313" key="5">
    <source>
        <dbReference type="Proteomes" id="UP001501176"/>
    </source>
</evidence>
<evidence type="ECO:0000259" key="3">
    <source>
        <dbReference type="Pfam" id="PF10728"/>
    </source>
</evidence>
<comment type="caution">
    <text evidence="4">The sequence shown here is derived from an EMBL/GenBank/DDBJ whole genome shotgun (WGS) entry which is preliminary data.</text>
</comment>
<dbReference type="RefSeq" id="WP_325127162.1">
    <property type="nucleotide sequence ID" value="NZ_BAAAFN010000004.1"/>
</dbReference>
<feature type="domain" description="Putative oxidoreductase/dehydrogenase Rossmann-like" evidence="2">
    <location>
        <begin position="24"/>
        <end position="139"/>
    </location>
</feature>
<evidence type="ECO:0008006" key="6">
    <source>
        <dbReference type="Google" id="ProtNLM"/>
    </source>
</evidence>
<feature type="compositionally biased region" description="Polar residues" evidence="1">
    <location>
        <begin position="1"/>
        <end position="13"/>
    </location>
</feature>